<feature type="region of interest" description="Disordered" evidence="1">
    <location>
        <begin position="108"/>
        <end position="131"/>
    </location>
</feature>
<keyword evidence="2" id="KW-0812">Transmembrane</keyword>
<feature type="compositionally biased region" description="Basic and acidic residues" evidence="1">
    <location>
        <begin position="115"/>
        <end position="131"/>
    </location>
</feature>
<keyword evidence="2" id="KW-1133">Transmembrane helix</keyword>
<keyword evidence="2" id="KW-0472">Membrane</keyword>
<dbReference type="Proteomes" id="UP000410492">
    <property type="component" value="Unassembled WGS sequence"/>
</dbReference>
<evidence type="ECO:0000256" key="2">
    <source>
        <dbReference type="SAM" id="Phobius"/>
    </source>
</evidence>
<gene>
    <name evidence="3" type="ORF">CALMAC_LOCUS9509</name>
</gene>
<feature type="transmembrane region" description="Helical" evidence="2">
    <location>
        <begin position="13"/>
        <end position="34"/>
    </location>
</feature>
<sequence length="131" mass="15849">MIMIPWLSTQREWIVLIVNLTALMTALSCGISKLDHVRNDRIREIMNVESTILDTIERKRLLWFGHLQRMPSTRWPKRIWQWTPNQRRKRGRPPRCWKDDVMDSMAARGLNEGDWNDRSRWKLGSERRRQP</sequence>
<organism evidence="3 4">
    <name type="scientific">Callosobruchus maculatus</name>
    <name type="common">Southern cowpea weevil</name>
    <name type="synonym">Pulse bruchid</name>
    <dbReference type="NCBI Taxonomy" id="64391"/>
    <lineage>
        <taxon>Eukaryota</taxon>
        <taxon>Metazoa</taxon>
        <taxon>Ecdysozoa</taxon>
        <taxon>Arthropoda</taxon>
        <taxon>Hexapoda</taxon>
        <taxon>Insecta</taxon>
        <taxon>Pterygota</taxon>
        <taxon>Neoptera</taxon>
        <taxon>Endopterygota</taxon>
        <taxon>Coleoptera</taxon>
        <taxon>Polyphaga</taxon>
        <taxon>Cucujiformia</taxon>
        <taxon>Chrysomeloidea</taxon>
        <taxon>Chrysomelidae</taxon>
        <taxon>Bruchinae</taxon>
        <taxon>Bruchini</taxon>
        <taxon>Callosobruchus</taxon>
    </lineage>
</organism>
<dbReference type="EMBL" id="CAACVG010007966">
    <property type="protein sequence ID" value="VEN47842.1"/>
    <property type="molecule type" value="Genomic_DNA"/>
</dbReference>
<evidence type="ECO:0000313" key="3">
    <source>
        <dbReference type="EMBL" id="VEN47842.1"/>
    </source>
</evidence>
<accession>A0A653CIT8</accession>
<keyword evidence="4" id="KW-1185">Reference proteome</keyword>
<reference evidence="3 4" key="1">
    <citation type="submission" date="2019-01" db="EMBL/GenBank/DDBJ databases">
        <authorList>
            <person name="Sayadi A."/>
        </authorList>
    </citation>
    <scope>NUCLEOTIDE SEQUENCE [LARGE SCALE GENOMIC DNA]</scope>
</reference>
<protein>
    <submittedName>
        <fullName evidence="3">Uncharacterized protein</fullName>
    </submittedName>
</protein>
<dbReference type="AlphaFoldDB" id="A0A653CIT8"/>
<name>A0A653CIT8_CALMS</name>
<evidence type="ECO:0000256" key="1">
    <source>
        <dbReference type="SAM" id="MobiDB-lite"/>
    </source>
</evidence>
<proteinExistence type="predicted"/>
<evidence type="ECO:0000313" key="4">
    <source>
        <dbReference type="Proteomes" id="UP000410492"/>
    </source>
</evidence>
<dbReference type="OrthoDB" id="6776761at2759"/>